<dbReference type="Pfam" id="PF13618">
    <property type="entry name" value="Gluconate_2-dh3"/>
    <property type="match status" value="1"/>
</dbReference>
<dbReference type="PROSITE" id="PS51318">
    <property type="entry name" value="TAT"/>
    <property type="match status" value="1"/>
</dbReference>
<evidence type="ECO:0000313" key="4">
    <source>
        <dbReference type="Proteomes" id="UP000321555"/>
    </source>
</evidence>
<dbReference type="KEGG" id="bda:FSZ17_00890"/>
<feature type="region of interest" description="Disordered" evidence="1">
    <location>
        <begin position="129"/>
        <end position="151"/>
    </location>
</feature>
<accession>A0A5B8YZ86</accession>
<keyword evidence="4" id="KW-1185">Reference proteome</keyword>
<proteinExistence type="predicted"/>
<name>A0A5B8YZ86_CYTDA</name>
<sequence length="273" mass="30716">MTDKPKETNESRRQFIKNTGLVAGGLVGGTLFGGLLTNQFQKKPEIQDVKNISGGLQEARVFINRARDFDILSAATERIFPKDDLGPGAIELSVPYFIDKQLASEWGTNAKEYMKGPFISDIKEAGNHNVQRRQDSQGPNSGTQIPTPSPRYHTILNRGEMFTLGLRKMDEVAQKEFGKGFVELDPDKQDEVLHMFEEDKVEMKGVGSSNFFHLLLQTTIEGAYADPVYGGNKDMMGWKMKEYPGPQMGYLDKIGEEKFIKMEPTNLRNYQGH</sequence>
<gene>
    <name evidence="3" type="ORF">FSZ17_00890</name>
</gene>
<dbReference type="EMBL" id="CP042593">
    <property type="protein sequence ID" value="QED45982.1"/>
    <property type="molecule type" value="Genomic_DNA"/>
</dbReference>
<dbReference type="AlphaFoldDB" id="A0A5B8YZ86"/>
<dbReference type="RefSeq" id="WP_057776572.1">
    <property type="nucleotide sequence ID" value="NZ_CP042593.1"/>
</dbReference>
<keyword evidence="2" id="KW-1133">Transmembrane helix</keyword>
<dbReference type="Proteomes" id="UP000321555">
    <property type="component" value="Chromosome"/>
</dbReference>
<dbReference type="InterPro" id="IPR019546">
    <property type="entry name" value="TAT_signal_bac_arc"/>
</dbReference>
<evidence type="ECO:0000256" key="1">
    <source>
        <dbReference type="SAM" id="MobiDB-lite"/>
    </source>
</evidence>
<dbReference type="NCBIfam" id="TIGR01409">
    <property type="entry name" value="TAT_signal_seq"/>
    <property type="match status" value="1"/>
</dbReference>
<evidence type="ECO:0000313" key="3">
    <source>
        <dbReference type="EMBL" id="QED45982.1"/>
    </source>
</evidence>
<feature type="compositionally biased region" description="Polar residues" evidence="1">
    <location>
        <begin position="136"/>
        <end position="146"/>
    </location>
</feature>
<keyword evidence="2" id="KW-0812">Transmembrane</keyword>
<reference evidence="4" key="1">
    <citation type="submission" date="2019-08" db="EMBL/GenBank/DDBJ databases">
        <authorList>
            <person name="Zheng X."/>
        </authorList>
    </citation>
    <scope>NUCLEOTIDE SEQUENCE [LARGE SCALE GENOMIC DNA]</scope>
    <source>
        <strain evidence="4">FJAT-25496</strain>
    </source>
</reference>
<dbReference type="STRING" id="1742359.GCA_001439625_00072"/>
<keyword evidence="2" id="KW-0472">Membrane</keyword>
<protein>
    <submittedName>
        <fullName evidence="3">Gluconate 2-dehydrogenase subunit 3 family protein</fullName>
    </submittedName>
</protein>
<feature type="transmembrane region" description="Helical" evidence="2">
    <location>
        <begin position="21"/>
        <end position="40"/>
    </location>
</feature>
<dbReference type="OrthoDB" id="8400810at2"/>
<dbReference type="InterPro" id="IPR027056">
    <property type="entry name" value="Gluconate_2DH_su3"/>
</dbReference>
<dbReference type="InterPro" id="IPR006311">
    <property type="entry name" value="TAT_signal"/>
</dbReference>
<organism evidence="3 4">
    <name type="scientific">Cytobacillus dafuensis</name>
    <name type="common">Bacillus dafuensis</name>
    <dbReference type="NCBI Taxonomy" id="1742359"/>
    <lineage>
        <taxon>Bacteria</taxon>
        <taxon>Bacillati</taxon>
        <taxon>Bacillota</taxon>
        <taxon>Bacilli</taxon>
        <taxon>Bacillales</taxon>
        <taxon>Bacillaceae</taxon>
        <taxon>Cytobacillus</taxon>
    </lineage>
</organism>
<evidence type="ECO:0000256" key="2">
    <source>
        <dbReference type="SAM" id="Phobius"/>
    </source>
</evidence>